<gene>
    <name evidence="1" type="ORF">LVIROSA_LOCUS4006</name>
</gene>
<organism evidence="1 2">
    <name type="scientific">Lactuca virosa</name>
    <dbReference type="NCBI Taxonomy" id="75947"/>
    <lineage>
        <taxon>Eukaryota</taxon>
        <taxon>Viridiplantae</taxon>
        <taxon>Streptophyta</taxon>
        <taxon>Embryophyta</taxon>
        <taxon>Tracheophyta</taxon>
        <taxon>Spermatophyta</taxon>
        <taxon>Magnoliopsida</taxon>
        <taxon>eudicotyledons</taxon>
        <taxon>Gunneridae</taxon>
        <taxon>Pentapetalae</taxon>
        <taxon>asterids</taxon>
        <taxon>campanulids</taxon>
        <taxon>Asterales</taxon>
        <taxon>Asteraceae</taxon>
        <taxon>Cichorioideae</taxon>
        <taxon>Cichorieae</taxon>
        <taxon>Lactucinae</taxon>
        <taxon>Lactuca</taxon>
    </lineage>
</organism>
<comment type="caution">
    <text evidence="1">The sequence shown here is derived from an EMBL/GenBank/DDBJ whole genome shotgun (WGS) entry which is preliminary data.</text>
</comment>
<dbReference type="Proteomes" id="UP001157418">
    <property type="component" value="Unassembled WGS sequence"/>
</dbReference>
<evidence type="ECO:0000313" key="2">
    <source>
        <dbReference type="Proteomes" id="UP001157418"/>
    </source>
</evidence>
<protein>
    <submittedName>
        <fullName evidence="1">Uncharacterized protein</fullName>
    </submittedName>
</protein>
<proteinExistence type="predicted"/>
<dbReference type="AlphaFoldDB" id="A0AAU9LQP6"/>
<evidence type="ECO:0000313" key="1">
    <source>
        <dbReference type="EMBL" id="CAH1416225.1"/>
    </source>
</evidence>
<name>A0AAU9LQP6_9ASTR</name>
<reference evidence="1 2" key="1">
    <citation type="submission" date="2022-01" db="EMBL/GenBank/DDBJ databases">
        <authorList>
            <person name="Xiong W."/>
            <person name="Schranz E."/>
        </authorList>
    </citation>
    <scope>NUCLEOTIDE SEQUENCE [LARGE SCALE GENOMIC DNA]</scope>
</reference>
<dbReference type="EMBL" id="CAKMRJ010000002">
    <property type="protein sequence ID" value="CAH1416225.1"/>
    <property type="molecule type" value="Genomic_DNA"/>
</dbReference>
<sequence length="297" mass="31642">MVFESVTTSRDIGVTLVNNPSSISSPKCPHIVSPLKLSIPLNTDDEGVGVTLGDSIDDIVHPTSEATIESSGLHGFPIHSNPESIATTESTTKSILLITPISVVEPIQQVPLTTLTLTTNISLSTDSLVTMVVLPISKILLVMSFLKKGASKRAFQDKLFGICTLVSTTTAMTPLIVTKPTSGASIVSASDTIDVDALIYPTDNSPLDTASDNMLVTSSTPSGSTIPELAPLPTLMSLASSLPYFLHHFTSTRFTNNPGLCKARASVATTKSMEFDKLLECMDNLRSSYQVLEREKT</sequence>
<accession>A0AAU9LQP6</accession>
<keyword evidence="2" id="KW-1185">Reference proteome</keyword>